<dbReference type="Gene3D" id="6.10.340.10">
    <property type="match status" value="1"/>
</dbReference>
<feature type="compositionally biased region" description="Polar residues" evidence="7">
    <location>
        <begin position="981"/>
        <end position="991"/>
    </location>
</feature>
<evidence type="ECO:0000256" key="1">
    <source>
        <dbReference type="ARBA" id="ARBA00000085"/>
    </source>
</evidence>
<dbReference type="InterPro" id="IPR050980">
    <property type="entry name" value="2C_sensor_his_kinase"/>
</dbReference>
<keyword evidence="3" id="KW-0597">Phosphoprotein</keyword>
<accession>A0ABT9L2I6</accession>
<dbReference type="EMBL" id="JAURUE010000002">
    <property type="protein sequence ID" value="MDP9614923.1"/>
    <property type="molecule type" value="Genomic_DNA"/>
</dbReference>
<feature type="transmembrane region" description="Helical" evidence="8">
    <location>
        <begin position="343"/>
        <end position="364"/>
    </location>
</feature>
<keyword evidence="8" id="KW-0812">Transmembrane</keyword>
<feature type="compositionally biased region" description="Low complexity" evidence="7">
    <location>
        <begin position="884"/>
        <end position="980"/>
    </location>
</feature>
<evidence type="ECO:0000256" key="5">
    <source>
        <dbReference type="ARBA" id="ARBA00022777"/>
    </source>
</evidence>
<dbReference type="InterPro" id="IPR013587">
    <property type="entry name" value="Nitrate/nitrite_sensing"/>
</dbReference>
<sequence length="1055" mass="111842">MTPGRHAAARERSPSWWAGVVEWRNWRLPVKLGAVLVVPALLAVALGVVQIQRDVERANSYADVQRLVKLRGGLMPLISDLQMERTMSAERLRGGASADTAMLRQQTGRVDRARAAVTRTMERAPRLEGASALRYREAFKLLDGLPALRRQVSSAGIGSWTAVTGYSKIINGLLDLDQALGSRFGEPQLSGPATALYDLEVVQEQVHLQHVILMEGREPGKLDDDKLIRALAESAIRMGDKLSDFRAVATAAEQRAYQRTVTGPEVERRSELLRAALYQSAQPGTGQGGANTSPTFPAGEWNRSSERTGELIERVEKGLADQLRVTSARLQDQTSDRAGAESVLLFAVLLLALAIGIGIARHLLRSLTVLRSTALEVAERRLPEAVASIRDGEASSTSISAVPVHTTEEFGQLARAFDAVHGQAVRLAAEQAALRSDLRDTLVNLSRRSQSLVDRLLRLMEELELHEEDPDQLANLFKLDHLATRMRRNNENLMVLCGSTPVRPSEQRVPLDTVLRAAVSEIEHYQRVVVEPVPSAEVIGYAAGDLARMIAELLDNATAFSPPQTQVVISNTLRLDGSALIEIHDEGFGMSGAELAKAHRRVAGDASVEVPTSRQMGLSVVGRLARRHGVTVELASDRATGAGLRAGVLVPAKLMLADKPALTGGELVGKESALPTRRTATRAPEPVRTHRADGGATAAPLPRRAPETARSIRAGDSPAGPGRPRGPLPSRPGSPRAFTDPQQTQGLPRRKPAAGTARPAPGGKDPLPKRNVDRPVQGGAPADGRAAAAPGQPLVPPQRSRPAPQRQQEAAPSPWFAPAEPAAPEAAPAAPRGEAAPDEREPAGLPAVASPRRPAPAAPGSPDQGRPEPVGDRRRADHETSGIPGAAGRPPAAPRQAGPAQVGPAQVGPAQVGPAQAGLPQARLPQAGQAQNGQPQAGQAQNGQPQAGQAQNGQPRAGQAQNGQPQAGPAQQVPPARQGPSQTGPSRSGLTQAGLPRRVPRQSQTPGRGEPRPAGDRPTPRPTGDEAAARLDAGRTHTFLSNYQSGIRRANPDET</sequence>
<evidence type="ECO:0000256" key="2">
    <source>
        <dbReference type="ARBA" id="ARBA00012438"/>
    </source>
</evidence>
<dbReference type="InterPro" id="IPR036890">
    <property type="entry name" value="HATPase_C_sf"/>
</dbReference>
<keyword evidence="11" id="KW-1185">Reference proteome</keyword>
<feature type="transmembrane region" description="Helical" evidence="8">
    <location>
        <begin position="32"/>
        <end position="51"/>
    </location>
</feature>
<feature type="region of interest" description="Disordered" evidence="7">
    <location>
        <begin position="282"/>
        <end position="304"/>
    </location>
</feature>
<dbReference type="SMART" id="SM00387">
    <property type="entry name" value="HATPase_c"/>
    <property type="match status" value="1"/>
</dbReference>
<feature type="compositionally biased region" description="Low complexity" evidence="7">
    <location>
        <begin position="778"/>
        <end position="834"/>
    </location>
</feature>
<reference evidence="10 11" key="1">
    <citation type="submission" date="2023-07" db="EMBL/GenBank/DDBJ databases">
        <title>Sequencing the genomes of 1000 actinobacteria strains.</title>
        <authorList>
            <person name="Klenk H.-P."/>
        </authorList>
    </citation>
    <scope>NUCLEOTIDE SEQUENCE [LARGE SCALE GENOMIC DNA]</scope>
    <source>
        <strain evidence="10 11">DSM 41600</strain>
    </source>
</reference>
<proteinExistence type="predicted"/>
<evidence type="ECO:0000256" key="3">
    <source>
        <dbReference type="ARBA" id="ARBA00022553"/>
    </source>
</evidence>
<evidence type="ECO:0000256" key="4">
    <source>
        <dbReference type="ARBA" id="ARBA00022679"/>
    </source>
</evidence>
<comment type="catalytic activity">
    <reaction evidence="1">
        <text>ATP + protein L-histidine = ADP + protein N-phospho-L-histidine.</text>
        <dbReference type="EC" id="2.7.13.3"/>
    </reaction>
</comment>
<evidence type="ECO:0000256" key="8">
    <source>
        <dbReference type="SAM" id="Phobius"/>
    </source>
</evidence>
<evidence type="ECO:0000256" key="7">
    <source>
        <dbReference type="SAM" id="MobiDB-lite"/>
    </source>
</evidence>
<evidence type="ECO:0000256" key="6">
    <source>
        <dbReference type="ARBA" id="ARBA00023012"/>
    </source>
</evidence>
<feature type="compositionally biased region" description="Basic and acidic residues" evidence="7">
    <location>
        <begin position="865"/>
        <end position="880"/>
    </location>
</feature>
<dbReference type="Pfam" id="PF08376">
    <property type="entry name" value="NIT"/>
    <property type="match status" value="1"/>
</dbReference>
<keyword evidence="8" id="KW-0472">Membrane</keyword>
<keyword evidence="5 10" id="KW-0418">Kinase</keyword>
<keyword evidence="6" id="KW-0902">Two-component regulatory system</keyword>
<feature type="region of interest" description="Disordered" evidence="7">
    <location>
        <begin position="667"/>
        <end position="1055"/>
    </location>
</feature>
<keyword evidence="4" id="KW-0808">Transferase</keyword>
<evidence type="ECO:0000313" key="11">
    <source>
        <dbReference type="Proteomes" id="UP001234880"/>
    </source>
</evidence>
<dbReference type="Pfam" id="PF02518">
    <property type="entry name" value="HATPase_c"/>
    <property type="match status" value="1"/>
</dbReference>
<feature type="compositionally biased region" description="Polar residues" evidence="7">
    <location>
        <begin position="282"/>
        <end position="295"/>
    </location>
</feature>
<feature type="compositionally biased region" description="Basic and acidic residues" evidence="7">
    <location>
        <begin position="1009"/>
        <end position="1035"/>
    </location>
</feature>
<dbReference type="PANTHER" id="PTHR44936">
    <property type="entry name" value="SENSOR PROTEIN CREC"/>
    <property type="match status" value="1"/>
</dbReference>
<name>A0ABT9L2I6_9ACTN</name>
<keyword evidence="8" id="KW-1133">Transmembrane helix</keyword>
<feature type="domain" description="Histidine kinase/HSP90-like ATPase" evidence="9">
    <location>
        <begin position="541"/>
        <end position="654"/>
    </location>
</feature>
<evidence type="ECO:0000259" key="9">
    <source>
        <dbReference type="SMART" id="SM00387"/>
    </source>
</evidence>
<dbReference type="Proteomes" id="UP001234880">
    <property type="component" value="Unassembled WGS sequence"/>
</dbReference>
<dbReference type="SUPFAM" id="SSF55874">
    <property type="entry name" value="ATPase domain of HSP90 chaperone/DNA topoisomerase II/histidine kinase"/>
    <property type="match status" value="1"/>
</dbReference>
<gene>
    <name evidence="10" type="ORF">JOF35_007261</name>
</gene>
<protein>
    <recommendedName>
        <fullName evidence="2">histidine kinase</fullName>
        <ecNumber evidence="2">2.7.13.3</ecNumber>
    </recommendedName>
</protein>
<dbReference type="EC" id="2.7.13.3" evidence="2"/>
<dbReference type="GO" id="GO:0016301">
    <property type="term" value="F:kinase activity"/>
    <property type="evidence" value="ECO:0007669"/>
    <property type="project" value="UniProtKB-KW"/>
</dbReference>
<evidence type="ECO:0000313" key="10">
    <source>
        <dbReference type="EMBL" id="MDP9614923.1"/>
    </source>
</evidence>
<dbReference type="Gene3D" id="3.30.565.10">
    <property type="entry name" value="Histidine kinase-like ATPase, C-terminal domain"/>
    <property type="match status" value="1"/>
</dbReference>
<feature type="compositionally biased region" description="Low complexity" evidence="7">
    <location>
        <begin position="753"/>
        <end position="764"/>
    </location>
</feature>
<comment type="caution">
    <text evidence="10">The sequence shown here is derived from an EMBL/GenBank/DDBJ whole genome shotgun (WGS) entry which is preliminary data.</text>
</comment>
<dbReference type="RefSeq" id="WP_307111906.1">
    <property type="nucleotide sequence ID" value="NZ_JAURUE010000002.1"/>
</dbReference>
<organism evidence="10 11">
    <name type="scientific">Streptomyces demainii</name>
    <dbReference type="NCBI Taxonomy" id="588122"/>
    <lineage>
        <taxon>Bacteria</taxon>
        <taxon>Bacillati</taxon>
        <taxon>Actinomycetota</taxon>
        <taxon>Actinomycetes</taxon>
        <taxon>Kitasatosporales</taxon>
        <taxon>Streptomycetaceae</taxon>
        <taxon>Streptomyces</taxon>
    </lineage>
</organism>
<dbReference type="PANTHER" id="PTHR44936:SF9">
    <property type="entry name" value="SENSOR PROTEIN CREC"/>
    <property type="match status" value="1"/>
</dbReference>
<dbReference type="InterPro" id="IPR003594">
    <property type="entry name" value="HATPase_dom"/>
</dbReference>